<dbReference type="EMBL" id="LKCN02000001">
    <property type="protein sequence ID" value="RCI16317.1"/>
    <property type="molecule type" value="Genomic_DNA"/>
</dbReference>
<dbReference type="Proteomes" id="UP000253664">
    <property type="component" value="Unassembled WGS sequence"/>
</dbReference>
<gene>
    <name evidence="1" type="ORF">L249_3208</name>
</gene>
<reference evidence="1 2" key="1">
    <citation type="journal article" date="2015" name="BMC Genomics">
        <title>Insights from the genome of Ophiocordyceps polyrhachis-furcata to pathogenicity and host specificity in insect fungi.</title>
        <authorList>
            <person name="Wichadakul D."/>
            <person name="Kobmoo N."/>
            <person name="Ingsriswang S."/>
            <person name="Tangphatsornruang S."/>
            <person name="Chantasingh D."/>
            <person name="Luangsa-ard J.J."/>
            <person name="Eurwilaichitr L."/>
        </authorList>
    </citation>
    <scope>NUCLEOTIDE SEQUENCE [LARGE SCALE GENOMIC DNA]</scope>
    <source>
        <strain evidence="1 2">BCC 54312</strain>
    </source>
</reference>
<protein>
    <submittedName>
        <fullName evidence="1">Uncharacterized protein</fullName>
    </submittedName>
</protein>
<accession>A0A367LPK7</accession>
<evidence type="ECO:0000313" key="1">
    <source>
        <dbReference type="EMBL" id="RCI16317.1"/>
    </source>
</evidence>
<name>A0A367LPK7_9HYPO</name>
<evidence type="ECO:0000313" key="2">
    <source>
        <dbReference type="Proteomes" id="UP000253664"/>
    </source>
</evidence>
<keyword evidence="2" id="KW-1185">Reference proteome</keyword>
<organism evidence="1 2">
    <name type="scientific">Ophiocordyceps polyrhachis-furcata BCC 54312</name>
    <dbReference type="NCBI Taxonomy" id="1330021"/>
    <lineage>
        <taxon>Eukaryota</taxon>
        <taxon>Fungi</taxon>
        <taxon>Dikarya</taxon>
        <taxon>Ascomycota</taxon>
        <taxon>Pezizomycotina</taxon>
        <taxon>Sordariomycetes</taxon>
        <taxon>Hypocreomycetidae</taxon>
        <taxon>Hypocreales</taxon>
        <taxon>Ophiocordycipitaceae</taxon>
        <taxon>Ophiocordyceps</taxon>
    </lineage>
</organism>
<sequence>MVAGTPMYCLPMPRNKPWAVAQRPSEKAVTLRSAEVRSPAPHPHASPLLRRLTTWAATLAASTIPPPIRLATLVEAETDSENGTWNEMFATAAKML</sequence>
<proteinExistence type="predicted"/>
<comment type="caution">
    <text evidence="1">The sequence shown here is derived from an EMBL/GenBank/DDBJ whole genome shotgun (WGS) entry which is preliminary data.</text>
</comment>
<dbReference type="AlphaFoldDB" id="A0A367LPK7"/>